<keyword evidence="1" id="KW-0812">Transmembrane</keyword>
<organism evidence="3 4">
    <name type="scientific">Microbacterium esteraromaticum</name>
    <dbReference type="NCBI Taxonomy" id="57043"/>
    <lineage>
        <taxon>Bacteria</taxon>
        <taxon>Bacillati</taxon>
        <taxon>Actinomycetota</taxon>
        <taxon>Actinomycetes</taxon>
        <taxon>Micrococcales</taxon>
        <taxon>Microbacteriaceae</taxon>
        <taxon>Microbacterium</taxon>
    </lineage>
</organism>
<dbReference type="RefSeq" id="WP_087130758.1">
    <property type="nucleotide sequence ID" value="NZ_FUKO01000019.1"/>
</dbReference>
<dbReference type="AlphaFoldDB" id="A0A1R4JGA7"/>
<evidence type="ECO:0000313" key="3">
    <source>
        <dbReference type="EMBL" id="SJN31046.1"/>
    </source>
</evidence>
<dbReference type="Pfam" id="PF08666">
    <property type="entry name" value="SAF"/>
    <property type="match status" value="1"/>
</dbReference>
<sequence length="204" mass="21026">MTRSRARRPVFGDIRFLIGIVLVIASIAGVWFLVSTSRQTTPVLQATRTVVPGETISSADLQVVEVGLGALADSYVAPQDLEPGSVATRTLAKGELVPASAVGDASRSRTTTVVVNSTAIPAGVGPGTVVELWHTPLLKDGRTFDKPRILVGDATVATVAEADGMLSQNRTDVELVIDRAEVADVLTAITGGSVISIIPAGGGS</sequence>
<dbReference type="EMBL" id="FUKO01000019">
    <property type="protein sequence ID" value="SJN31046.1"/>
    <property type="molecule type" value="Genomic_DNA"/>
</dbReference>
<evidence type="ECO:0000256" key="1">
    <source>
        <dbReference type="SAM" id="Phobius"/>
    </source>
</evidence>
<evidence type="ECO:0000259" key="2">
    <source>
        <dbReference type="SMART" id="SM00858"/>
    </source>
</evidence>
<dbReference type="Proteomes" id="UP000196320">
    <property type="component" value="Unassembled WGS sequence"/>
</dbReference>
<reference evidence="3 4" key="1">
    <citation type="submission" date="2017-02" db="EMBL/GenBank/DDBJ databases">
        <authorList>
            <person name="Peterson S.W."/>
        </authorList>
    </citation>
    <scope>NUCLEOTIDE SEQUENCE [LARGE SCALE GENOMIC DNA]</scope>
    <source>
        <strain evidence="3 4">B Mb 05.01</strain>
    </source>
</reference>
<proteinExistence type="predicted"/>
<protein>
    <recommendedName>
        <fullName evidence="2">SAF domain-containing protein</fullName>
    </recommendedName>
</protein>
<dbReference type="CDD" id="cd11614">
    <property type="entry name" value="SAF_CpaB_FlgA_like"/>
    <property type="match status" value="1"/>
</dbReference>
<dbReference type="SMART" id="SM00858">
    <property type="entry name" value="SAF"/>
    <property type="match status" value="1"/>
</dbReference>
<keyword evidence="1" id="KW-1133">Transmembrane helix</keyword>
<evidence type="ECO:0000313" key="4">
    <source>
        <dbReference type="Proteomes" id="UP000196320"/>
    </source>
</evidence>
<dbReference type="InterPro" id="IPR013974">
    <property type="entry name" value="SAF"/>
</dbReference>
<accession>A0A1R4JGA7</accession>
<keyword evidence="4" id="KW-1185">Reference proteome</keyword>
<name>A0A1R4JGA7_9MICO</name>
<feature type="transmembrane region" description="Helical" evidence="1">
    <location>
        <begin position="12"/>
        <end position="34"/>
    </location>
</feature>
<dbReference type="OrthoDB" id="5083100at2"/>
<feature type="domain" description="SAF" evidence="2">
    <location>
        <begin position="41"/>
        <end position="103"/>
    </location>
</feature>
<keyword evidence="1" id="KW-0472">Membrane</keyword>
<gene>
    <name evidence="3" type="ORF">FM104_07240</name>
</gene>